<name>A0A430B7I4_9ENTE</name>
<dbReference type="Pfam" id="PF00746">
    <property type="entry name" value="Gram_pos_anchor"/>
    <property type="match status" value="1"/>
</dbReference>
<feature type="chain" id="PRO_5039522338" description="Gram-positive cocci surface proteins LPxTG domain-containing protein" evidence="6">
    <location>
        <begin position="25"/>
        <end position="740"/>
    </location>
</feature>
<keyword evidence="1" id="KW-0134">Cell wall</keyword>
<dbReference type="NCBIfam" id="TIGR01167">
    <property type="entry name" value="LPXTG_anchor"/>
    <property type="match status" value="1"/>
</dbReference>
<feature type="signal peptide" evidence="6">
    <location>
        <begin position="1"/>
        <end position="24"/>
    </location>
</feature>
<evidence type="ECO:0000313" key="9">
    <source>
        <dbReference type="EMBL" id="RSU16218.1"/>
    </source>
</evidence>
<dbReference type="RefSeq" id="WP_126792402.1">
    <property type="nucleotide sequence ID" value="NZ_CP060720.1"/>
</dbReference>
<keyword evidence="2" id="KW-0964">Secreted</keyword>
<keyword evidence="5" id="KW-0472">Membrane</keyword>
<evidence type="ECO:0000256" key="1">
    <source>
        <dbReference type="ARBA" id="ARBA00022512"/>
    </source>
</evidence>
<comment type="caution">
    <text evidence="9">The sequence shown here is derived from an EMBL/GenBank/DDBJ whole genome shotgun (WGS) entry which is preliminary data.</text>
</comment>
<dbReference type="InterPro" id="IPR022038">
    <property type="entry name" value="Ig-like_bact"/>
</dbReference>
<evidence type="ECO:0008006" key="11">
    <source>
        <dbReference type="Google" id="ProtNLM"/>
    </source>
</evidence>
<dbReference type="Gene3D" id="2.60.40.10">
    <property type="entry name" value="Immunoglobulins"/>
    <property type="match status" value="7"/>
</dbReference>
<proteinExistence type="predicted"/>
<evidence type="ECO:0000313" key="10">
    <source>
        <dbReference type="Proteomes" id="UP000288028"/>
    </source>
</evidence>
<dbReference type="EMBL" id="NGKB01000003">
    <property type="protein sequence ID" value="RSU16218.1"/>
    <property type="molecule type" value="Genomic_DNA"/>
</dbReference>
<evidence type="ECO:0000256" key="2">
    <source>
        <dbReference type="ARBA" id="ARBA00022525"/>
    </source>
</evidence>
<evidence type="ECO:0000256" key="6">
    <source>
        <dbReference type="SAM" id="SignalP"/>
    </source>
</evidence>
<gene>
    <name evidence="9" type="ORF">CBF28_04585</name>
</gene>
<evidence type="ECO:0000259" key="7">
    <source>
        <dbReference type="Pfam" id="PF00746"/>
    </source>
</evidence>
<feature type="domain" description="Ig-like" evidence="8">
    <location>
        <begin position="300"/>
        <end position="363"/>
    </location>
</feature>
<evidence type="ECO:0000256" key="4">
    <source>
        <dbReference type="ARBA" id="ARBA00023088"/>
    </source>
</evidence>
<keyword evidence="5" id="KW-1133">Transmembrane helix</keyword>
<organism evidence="9 10">
    <name type="scientific">Vagococcus carniphilus</name>
    <dbReference type="NCBI Taxonomy" id="218144"/>
    <lineage>
        <taxon>Bacteria</taxon>
        <taxon>Bacillati</taxon>
        <taxon>Bacillota</taxon>
        <taxon>Bacilli</taxon>
        <taxon>Lactobacillales</taxon>
        <taxon>Enterococcaceae</taxon>
        <taxon>Vagococcus</taxon>
    </lineage>
</organism>
<evidence type="ECO:0000256" key="5">
    <source>
        <dbReference type="SAM" id="Phobius"/>
    </source>
</evidence>
<dbReference type="OrthoDB" id="1771364at2"/>
<sequence>MKRFRLLIVAMYLMSFSAPLVTMAQAPSNKNVTPVNQQATKETLNVKNSQINLNSNWAPENNFVSATDVNGKKIEWKDIKKAVVVTGTVDTKKVGVYKVTYTYNKLVQTATIEVIEQPKPVKPVEPPKDKKVLTQIKAKNVVIPFKGAFDISQSFDFAIDSEGKTLAFKEVATLLKVDNQVDTTKLGTHKVTFTYGNLVAISEVTVVAVPTKINLKPVTIEAGNTWNIRDNFISIDMSDGSQLGWDAVQSDIIIDQNPDVTKPGVYNITYSYQGISNVTQVTVQGKQVTPVEVKVVNRQFNVGDVWSPELTFDSVVMSDGTKLAWKNVANTIVVNGKVDTSQSGTYSVIYTYGDKSATAVVTVKAVEVIMVQEVSVKDSTLPIGTSFKPADNFNYVMMSNGVKLTWKDVEKDIVIKGQVDTQKAGTYKVTYEYGDKSAVATVTVKDMEVIKVQEISLKDTTLTVGMKWQAVDNFNYVLMSDGVKLSWDEVVKEIEISGEVNTNKVGTYKVTYTFRDKSNVATIQVKEVAKPKVDKVFVKDSTLTVGAKWQASDNFNYVLMTNGSKLAFKDVAKDIKVRGNVDTKKVGTYKVTYEYGGKSAVATIVVKEKAITGVHSLFVKNTTLQVGNKWQASDNFVGVKMADGRELVWKDVVKDIKVKGSVNTNKVGKYQITYTYGDKTETATVEVFKKTVAPVKPTTPKPTLPQTGEKDSFVSFIVGIVILVSTFLVVTFKIKRVENE</sequence>
<feature type="domain" description="Ig-like" evidence="8">
    <location>
        <begin position="619"/>
        <end position="687"/>
    </location>
</feature>
<feature type="domain" description="Ig-like" evidence="8">
    <location>
        <begin position="458"/>
        <end position="525"/>
    </location>
</feature>
<dbReference type="InterPro" id="IPR013783">
    <property type="entry name" value="Ig-like_fold"/>
</dbReference>
<evidence type="ECO:0000256" key="3">
    <source>
        <dbReference type="ARBA" id="ARBA00022729"/>
    </source>
</evidence>
<dbReference type="GeneID" id="95581282"/>
<dbReference type="Pfam" id="PF07523">
    <property type="entry name" value="Big_3"/>
    <property type="match status" value="7"/>
</dbReference>
<keyword evidence="4" id="KW-0572">Peptidoglycan-anchor</keyword>
<dbReference type="InterPro" id="IPR019931">
    <property type="entry name" value="LPXTG_anchor"/>
</dbReference>
<feature type="domain" description="Ig-like" evidence="8">
    <location>
        <begin position="45"/>
        <end position="114"/>
    </location>
</feature>
<accession>A0A430B7I4</accession>
<evidence type="ECO:0000259" key="8">
    <source>
        <dbReference type="Pfam" id="PF07523"/>
    </source>
</evidence>
<dbReference type="Proteomes" id="UP000288028">
    <property type="component" value="Unassembled WGS sequence"/>
</dbReference>
<feature type="domain" description="Gram-positive cocci surface proteins LPxTG" evidence="7">
    <location>
        <begin position="697"/>
        <end position="739"/>
    </location>
</feature>
<protein>
    <recommendedName>
        <fullName evidence="11">Gram-positive cocci surface proteins LPxTG domain-containing protein</fullName>
    </recommendedName>
</protein>
<feature type="domain" description="Ig-like" evidence="8">
    <location>
        <begin position="375"/>
        <end position="444"/>
    </location>
</feature>
<keyword evidence="10" id="KW-1185">Reference proteome</keyword>
<feature type="transmembrane region" description="Helical" evidence="5">
    <location>
        <begin position="713"/>
        <end position="732"/>
    </location>
</feature>
<feature type="domain" description="Ig-like" evidence="8">
    <location>
        <begin position="219"/>
        <end position="283"/>
    </location>
</feature>
<feature type="domain" description="Ig-like" evidence="8">
    <location>
        <begin position="538"/>
        <end position="606"/>
    </location>
</feature>
<keyword evidence="3 6" id="KW-0732">Signal</keyword>
<reference evidence="9 10" key="1">
    <citation type="submission" date="2017-05" db="EMBL/GenBank/DDBJ databases">
        <title>Vagococcus spp. assemblies.</title>
        <authorList>
            <person name="Gulvik C.A."/>
        </authorList>
    </citation>
    <scope>NUCLEOTIDE SEQUENCE [LARGE SCALE GENOMIC DNA]</scope>
    <source>
        <strain evidence="9 10">SS1714</strain>
    </source>
</reference>
<dbReference type="AlphaFoldDB" id="A0A430B7I4"/>
<keyword evidence="5" id="KW-0812">Transmembrane</keyword>